<dbReference type="InterPro" id="IPR009057">
    <property type="entry name" value="Homeodomain-like_sf"/>
</dbReference>
<dbReference type="PANTHER" id="PTHR30055">
    <property type="entry name" value="HTH-TYPE TRANSCRIPTIONAL REGULATOR RUTR"/>
    <property type="match status" value="1"/>
</dbReference>
<dbReference type="InterPro" id="IPR003012">
    <property type="entry name" value="Tet_transcr_reg_TetR"/>
</dbReference>
<dbReference type="AlphaFoldDB" id="A0A3N0BUH0"/>
<sequence>MNARPVLSKERIVEAAALVADRGGIAAVSMRSVAAEIGVEAMSLYHHVANKNALLDSLADWAFEQISAPEIDAPWRLAMVSRARSARSVLVQHPWALGMIEARPRPGTPLLRNFDRVFGCLLNSGFSAALATHMFSALDAYVYGFALTESSLPFTPGDGAEKSFAEDVAPSPDDYPHLVRTLGELMSSGTYSFADEFDVGLDLILDGFQQRLTQAS</sequence>
<dbReference type="RefSeq" id="WP_123255934.1">
    <property type="nucleotide sequence ID" value="NZ_RBED01000111.1"/>
</dbReference>
<name>A0A3N0BUH0_9MICC</name>
<dbReference type="Gene3D" id="1.10.357.10">
    <property type="entry name" value="Tetracycline Repressor, domain 2"/>
    <property type="match status" value="1"/>
</dbReference>
<evidence type="ECO:0000256" key="4">
    <source>
        <dbReference type="ARBA" id="ARBA00023163"/>
    </source>
</evidence>
<evidence type="ECO:0000313" key="8">
    <source>
        <dbReference type="Proteomes" id="UP000273807"/>
    </source>
</evidence>
<dbReference type="GO" id="GO:0045892">
    <property type="term" value="P:negative regulation of DNA-templated transcription"/>
    <property type="evidence" value="ECO:0007669"/>
    <property type="project" value="InterPro"/>
</dbReference>
<dbReference type="PROSITE" id="PS50977">
    <property type="entry name" value="HTH_TETR_2"/>
    <property type="match status" value="1"/>
</dbReference>
<dbReference type="OrthoDB" id="329481at2"/>
<evidence type="ECO:0000256" key="3">
    <source>
        <dbReference type="ARBA" id="ARBA00023125"/>
    </source>
</evidence>
<dbReference type="Pfam" id="PF02909">
    <property type="entry name" value="TetR_C_1"/>
    <property type="match status" value="1"/>
</dbReference>
<reference evidence="7 8" key="1">
    <citation type="submission" date="2018-10" db="EMBL/GenBank/DDBJ databases">
        <title>Genome sequencing of Arthrobacter oryzae TNB02.</title>
        <authorList>
            <person name="Cho Y.-J."/>
            <person name="Cho A."/>
            <person name="Kim O.-S."/>
        </authorList>
    </citation>
    <scope>NUCLEOTIDE SEQUENCE [LARGE SCALE GENOMIC DNA]</scope>
    <source>
        <strain evidence="7 8">TNB02</strain>
    </source>
</reference>
<evidence type="ECO:0000256" key="1">
    <source>
        <dbReference type="ARBA" id="ARBA00022491"/>
    </source>
</evidence>
<dbReference type="Proteomes" id="UP000273807">
    <property type="component" value="Unassembled WGS sequence"/>
</dbReference>
<keyword evidence="4" id="KW-0804">Transcription</keyword>
<dbReference type="GO" id="GO:0000976">
    <property type="term" value="F:transcription cis-regulatory region binding"/>
    <property type="evidence" value="ECO:0007669"/>
    <property type="project" value="TreeGrafter"/>
</dbReference>
<dbReference type="EMBL" id="RBED01000111">
    <property type="protein sequence ID" value="RNL52973.1"/>
    <property type="molecule type" value="Genomic_DNA"/>
</dbReference>
<evidence type="ECO:0000256" key="5">
    <source>
        <dbReference type="PROSITE-ProRule" id="PRU00335"/>
    </source>
</evidence>
<dbReference type="PRINTS" id="PR00400">
    <property type="entry name" value="TETREPRESSOR"/>
</dbReference>
<evidence type="ECO:0000259" key="6">
    <source>
        <dbReference type="PROSITE" id="PS50977"/>
    </source>
</evidence>
<feature type="domain" description="HTH tetR-type" evidence="6">
    <location>
        <begin position="6"/>
        <end position="66"/>
    </location>
</feature>
<gene>
    <name evidence="7" type="ORF">D7003_13450</name>
</gene>
<keyword evidence="2" id="KW-0805">Transcription regulation</keyword>
<keyword evidence="1" id="KW-0678">Repressor</keyword>
<evidence type="ECO:0000313" key="7">
    <source>
        <dbReference type="EMBL" id="RNL52973.1"/>
    </source>
</evidence>
<dbReference type="InterPro" id="IPR036271">
    <property type="entry name" value="Tet_transcr_reg_TetR-rel_C_sf"/>
</dbReference>
<protein>
    <submittedName>
        <fullName evidence="7">TetR/AcrR family transcriptional regulator</fullName>
    </submittedName>
</protein>
<dbReference type="GO" id="GO:0046677">
    <property type="term" value="P:response to antibiotic"/>
    <property type="evidence" value="ECO:0007669"/>
    <property type="project" value="InterPro"/>
</dbReference>
<dbReference type="SUPFAM" id="SSF48498">
    <property type="entry name" value="Tetracyclin repressor-like, C-terminal domain"/>
    <property type="match status" value="1"/>
</dbReference>
<comment type="caution">
    <text evidence="7">The sequence shown here is derived from an EMBL/GenBank/DDBJ whole genome shotgun (WGS) entry which is preliminary data.</text>
</comment>
<dbReference type="InterPro" id="IPR004111">
    <property type="entry name" value="Repressor_TetR_C"/>
</dbReference>
<dbReference type="SUPFAM" id="SSF46689">
    <property type="entry name" value="Homeodomain-like"/>
    <property type="match status" value="1"/>
</dbReference>
<keyword evidence="3 5" id="KW-0238">DNA-binding</keyword>
<dbReference type="PANTHER" id="PTHR30055:SF234">
    <property type="entry name" value="HTH-TYPE TRANSCRIPTIONAL REGULATOR BETI"/>
    <property type="match status" value="1"/>
</dbReference>
<dbReference type="InterPro" id="IPR001647">
    <property type="entry name" value="HTH_TetR"/>
</dbReference>
<feature type="DNA-binding region" description="H-T-H motif" evidence="5">
    <location>
        <begin position="29"/>
        <end position="48"/>
    </location>
</feature>
<dbReference type="Pfam" id="PF00440">
    <property type="entry name" value="TetR_N"/>
    <property type="match status" value="1"/>
</dbReference>
<accession>A0A3N0BUH0</accession>
<organism evidence="7 8">
    <name type="scientific">Arthrobacter oryzae</name>
    <dbReference type="NCBI Taxonomy" id="409290"/>
    <lineage>
        <taxon>Bacteria</taxon>
        <taxon>Bacillati</taxon>
        <taxon>Actinomycetota</taxon>
        <taxon>Actinomycetes</taxon>
        <taxon>Micrococcales</taxon>
        <taxon>Micrococcaceae</taxon>
        <taxon>Arthrobacter</taxon>
    </lineage>
</organism>
<dbReference type="Gene3D" id="1.10.10.60">
    <property type="entry name" value="Homeodomain-like"/>
    <property type="match status" value="1"/>
</dbReference>
<keyword evidence="8" id="KW-1185">Reference proteome</keyword>
<proteinExistence type="predicted"/>
<evidence type="ECO:0000256" key="2">
    <source>
        <dbReference type="ARBA" id="ARBA00023015"/>
    </source>
</evidence>
<dbReference type="InterPro" id="IPR050109">
    <property type="entry name" value="HTH-type_TetR-like_transc_reg"/>
</dbReference>
<dbReference type="GO" id="GO:0003700">
    <property type="term" value="F:DNA-binding transcription factor activity"/>
    <property type="evidence" value="ECO:0007669"/>
    <property type="project" value="TreeGrafter"/>
</dbReference>